<protein>
    <submittedName>
        <fullName evidence="2">Uncharacterized protein</fullName>
    </submittedName>
</protein>
<accession>A0A2W5HTZ7</accession>
<feature type="compositionally biased region" description="Polar residues" evidence="1">
    <location>
        <begin position="119"/>
        <end position="129"/>
    </location>
</feature>
<dbReference type="EMBL" id="QFOT01000007">
    <property type="protein sequence ID" value="PZP57109.1"/>
    <property type="molecule type" value="Genomic_DNA"/>
</dbReference>
<dbReference type="AlphaFoldDB" id="A0A2W5HTZ7"/>
<name>A0A2W5HTZ7_9BACT</name>
<comment type="caution">
    <text evidence="2">The sequence shown here is derived from an EMBL/GenBank/DDBJ whole genome shotgun (WGS) entry which is preliminary data.</text>
</comment>
<evidence type="ECO:0000313" key="3">
    <source>
        <dbReference type="Proteomes" id="UP000249739"/>
    </source>
</evidence>
<evidence type="ECO:0000256" key="1">
    <source>
        <dbReference type="SAM" id="MobiDB-lite"/>
    </source>
</evidence>
<feature type="region of interest" description="Disordered" evidence="1">
    <location>
        <begin position="93"/>
        <end position="140"/>
    </location>
</feature>
<feature type="compositionally biased region" description="Low complexity" evidence="1">
    <location>
        <begin position="93"/>
        <end position="104"/>
    </location>
</feature>
<dbReference type="Proteomes" id="UP000249739">
    <property type="component" value="Unassembled WGS sequence"/>
</dbReference>
<feature type="compositionally biased region" description="Polar residues" evidence="1">
    <location>
        <begin position="373"/>
        <end position="391"/>
    </location>
</feature>
<gene>
    <name evidence="2" type="ORF">DI586_01400</name>
</gene>
<proteinExistence type="predicted"/>
<reference evidence="2 3" key="1">
    <citation type="submission" date="2017-08" db="EMBL/GenBank/DDBJ databases">
        <title>Infants hospitalized years apart are colonized by the same room-sourced microbial strains.</title>
        <authorList>
            <person name="Brooks B."/>
            <person name="Olm M.R."/>
            <person name="Firek B.A."/>
            <person name="Baker R."/>
            <person name="Thomas B.C."/>
            <person name="Morowitz M.J."/>
            <person name="Banfield J.F."/>
        </authorList>
    </citation>
    <scope>NUCLEOTIDE SEQUENCE [LARGE SCALE GENOMIC DNA]</scope>
    <source>
        <strain evidence="2">S2_006_000_R2_64</strain>
    </source>
</reference>
<feature type="region of interest" description="Disordered" evidence="1">
    <location>
        <begin position="367"/>
        <end position="410"/>
    </location>
</feature>
<sequence length="701" mass="75678">MSNLSGLPPAAIAAAAARAQIQDIAVRLIALPDSLQNNPQSLNLTGTVKGQTPEGYVQVETERGIINILLKDRGNLPPGQKIEIEIPAGRPPAQAAIRPQPQNQEPAPTSQPPRLEIPTGQNSNTSHPVSSPGVKLDRPASVKQNDLAEALSSITPEENIRLSAPLAAGQIVRLIPISSMPQAAQLVQNTALMKPEELFTNLLNMIIEAIDLPIETRRNLTQLLGRIDIGALLPVPDEQIAATKQKQLETAFQKLSQALDLPISPKLQNTPLQNSTPTVFINPSKPIDVQILAFQNGNFQAALSQAQSAQALPLIAKDLVVLPQPPVNVQASTSPPALPQVTIPGNPALPISKTEISVQGQIPAYSAPAPSPIQTTPNTAPPINNQVQPNPATGLPLATPTSQPALPAQQPPTILGQVVSFTPQGQPIVALALPGSSQPVNYAVQFIANNVIEGSPVIVAPLPAVMPKPRAGFVPFAIGAGQNLQNWAQGEIWENLQNLIVSAGQINPQAAQSLIQMLPTPTQPQNMGALSLFFLAIMRSGELDALIDPPTVDFLKANNKIDILRALAGDSAMTTRLEATPLPNDWKATVIPFWYGQQVHKLPLYYKSWNEENDESVENGRRKKMRFMFELNLSRMGKVQVDGFMKQEKLDMIMRTKATISNPMQEALRKLYYKAMDRSNLSGEITFQFKPEQWVNVEIAG</sequence>
<organism evidence="2 3">
    <name type="scientific">Micavibrio aeruginosavorus</name>
    <dbReference type="NCBI Taxonomy" id="349221"/>
    <lineage>
        <taxon>Bacteria</taxon>
        <taxon>Pseudomonadati</taxon>
        <taxon>Bdellovibrionota</taxon>
        <taxon>Bdellovibrionia</taxon>
        <taxon>Bdellovibrionales</taxon>
        <taxon>Pseudobdellovibrionaceae</taxon>
        <taxon>Micavibrio</taxon>
    </lineage>
</organism>
<evidence type="ECO:0000313" key="2">
    <source>
        <dbReference type="EMBL" id="PZP57109.1"/>
    </source>
</evidence>